<dbReference type="OrthoDB" id="2679563at2"/>
<feature type="compositionally biased region" description="Basic and acidic residues" evidence="1">
    <location>
        <begin position="143"/>
        <end position="153"/>
    </location>
</feature>
<dbReference type="PROSITE" id="PS51257">
    <property type="entry name" value="PROKAR_LIPOPROTEIN"/>
    <property type="match status" value="1"/>
</dbReference>
<feature type="domain" description="YtkA-like" evidence="2">
    <location>
        <begin position="30"/>
        <end position="108"/>
    </location>
</feature>
<name>A0A4Y8LHA9_9BACL</name>
<dbReference type="RefSeq" id="WP_134380904.1">
    <property type="nucleotide sequence ID" value="NZ_SORX01000003.1"/>
</dbReference>
<gene>
    <name evidence="3" type="ORF">E2626_06375</name>
</gene>
<keyword evidence="4" id="KW-1185">Reference proteome</keyword>
<reference evidence="3 4" key="1">
    <citation type="submission" date="2019-03" db="EMBL/GenBank/DDBJ databases">
        <authorList>
            <person name="Yang Y."/>
        </authorList>
    </citation>
    <scope>NUCLEOTIDE SEQUENCE [LARGE SCALE GENOMIC DNA]</scope>
    <source>
        <strain evidence="3 4">ASL-1</strain>
    </source>
</reference>
<feature type="compositionally biased region" description="Acidic residues" evidence="1">
    <location>
        <begin position="154"/>
        <end position="174"/>
    </location>
</feature>
<dbReference type="Proteomes" id="UP000297776">
    <property type="component" value="Unassembled WGS sequence"/>
</dbReference>
<feature type="region of interest" description="Disordered" evidence="1">
    <location>
        <begin position="130"/>
        <end position="174"/>
    </location>
</feature>
<dbReference type="Pfam" id="PF13115">
    <property type="entry name" value="YtkA"/>
    <property type="match status" value="1"/>
</dbReference>
<evidence type="ECO:0000256" key="1">
    <source>
        <dbReference type="SAM" id="MobiDB-lite"/>
    </source>
</evidence>
<evidence type="ECO:0000313" key="4">
    <source>
        <dbReference type="Proteomes" id="UP000297776"/>
    </source>
</evidence>
<evidence type="ECO:0000259" key="2">
    <source>
        <dbReference type="Pfam" id="PF13115"/>
    </source>
</evidence>
<sequence>MKKWLFGLMAVVLLAACSQEEETAIEMPEMVEVEISVPDDAVPGEETVLQAEVTQGGEVVEDANEVLFEIWNDAEGTESERVEASHTENGVYEVAYTFEESIYTVQAHTTARDMHVMPKTQFHVGEPTDEQIAAAEENAENQESSHMDGHGDGSDDEHAEDEAGHDEEEDHDGH</sequence>
<proteinExistence type="predicted"/>
<dbReference type="InterPro" id="IPR032693">
    <property type="entry name" value="YtkA-like_dom"/>
</dbReference>
<organism evidence="3 4">
    <name type="scientific">Jeotgalibacillus salarius</name>
    <dbReference type="NCBI Taxonomy" id="546023"/>
    <lineage>
        <taxon>Bacteria</taxon>
        <taxon>Bacillati</taxon>
        <taxon>Bacillota</taxon>
        <taxon>Bacilli</taxon>
        <taxon>Bacillales</taxon>
        <taxon>Caryophanaceae</taxon>
        <taxon>Jeotgalibacillus</taxon>
    </lineage>
</organism>
<comment type="caution">
    <text evidence="3">The sequence shown here is derived from an EMBL/GenBank/DDBJ whole genome shotgun (WGS) entry which is preliminary data.</text>
</comment>
<dbReference type="EMBL" id="SORX01000003">
    <property type="protein sequence ID" value="TFE02200.1"/>
    <property type="molecule type" value="Genomic_DNA"/>
</dbReference>
<protein>
    <recommendedName>
        <fullName evidence="2">YtkA-like domain-containing protein</fullName>
    </recommendedName>
</protein>
<dbReference type="AlphaFoldDB" id="A0A4Y8LHA9"/>
<accession>A0A4Y8LHA9</accession>
<evidence type="ECO:0000313" key="3">
    <source>
        <dbReference type="EMBL" id="TFE02200.1"/>
    </source>
</evidence>
<feature type="compositionally biased region" description="Low complexity" evidence="1">
    <location>
        <begin position="130"/>
        <end position="142"/>
    </location>
</feature>